<evidence type="ECO:0000313" key="2">
    <source>
        <dbReference type="EMBL" id="PHU34628.1"/>
    </source>
</evidence>
<dbReference type="EMBL" id="PDYF01000017">
    <property type="protein sequence ID" value="PHU34628.1"/>
    <property type="molecule type" value="Genomic_DNA"/>
</dbReference>
<evidence type="ECO:0000256" key="1">
    <source>
        <dbReference type="SAM" id="Phobius"/>
    </source>
</evidence>
<keyword evidence="1" id="KW-0812">Transmembrane</keyword>
<dbReference type="GO" id="GO:0006508">
    <property type="term" value="P:proteolysis"/>
    <property type="evidence" value="ECO:0007669"/>
    <property type="project" value="UniProtKB-KW"/>
</dbReference>
<keyword evidence="1" id="KW-1133">Transmembrane helix</keyword>
<dbReference type="GO" id="GO:0008237">
    <property type="term" value="F:metallopeptidase activity"/>
    <property type="evidence" value="ECO:0007669"/>
    <property type="project" value="UniProtKB-KW"/>
</dbReference>
<accession>A0A2G3DUC7</accession>
<keyword evidence="2" id="KW-0482">Metalloprotease</keyword>
<dbReference type="PIRSF" id="PIRSF033101">
    <property type="entry name" value="UCP033101"/>
    <property type="match status" value="1"/>
</dbReference>
<keyword evidence="2" id="KW-0378">Hydrolase</keyword>
<keyword evidence="2" id="KW-0645">Protease</keyword>
<feature type="transmembrane region" description="Helical" evidence="1">
    <location>
        <begin position="38"/>
        <end position="64"/>
    </location>
</feature>
<sequence length="271" mass="29917">MGTVSVVSLVGMCVSLVIAFGLPIGLMIYGRVKLKANWIWIVIGAFTFVIFALVLEQILHIVMLRRLGNIFAGNVLLRAVYGGLAAGIFEEVGRFVSMNLFKKHSLGKQNAFMYGVGHGGIEAIILVGITYISNLLTSFMINAGTFEASLSMLDDKMKEDTLNQVSLLWTLHPTVFFMAGVERIIAIALHICLSYIVYRAVVDSKIQLLLLSIAIHAGIDFITVLLGAQISVFMLEIILLLIVAIISIIVYKKYKGEENNNREQDYGRESL</sequence>
<feature type="transmembrane region" description="Helical" evidence="1">
    <location>
        <begin position="6"/>
        <end position="26"/>
    </location>
</feature>
<proteinExistence type="predicted"/>
<feature type="transmembrane region" description="Helical" evidence="1">
    <location>
        <begin position="208"/>
        <end position="226"/>
    </location>
</feature>
<dbReference type="AlphaFoldDB" id="A0A2G3DUC7"/>
<dbReference type="InterPro" id="IPR011397">
    <property type="entry name" value="YhfC"/>
</dbReference>
<gene>
    <name evidence="2" type="ORF">CSX01_09430</name>
</gene>
<keyword evidence="1" id="KW-0472">Membrane</keyword>
<organism evidence="2 3">
    <name type="scientific">Pseudobutyrivibrio ruminis</name>
    <dbReference type="NCBI Taxonomy" id="46206"/>
    <lineage>
        <taxon>Bacteria</taxon>
        <taxon>Bacillati</taxon>
        <taxon>Bacillota</taxon>
        <taxon>Clostridia</taxon>
        <taxon>Lachnospirales</taxon>
        <taxon>Lachnospiraceae</taxon>
        <taxon>Pseudobutyrivibrio</taxon>
    </lineage>
</organism>
<feature type="transmembrane region" description="Helical" evidence="1">
    <location>
        <begin position="175"/>
        <end position="196"/>
    </location>
</feature>
<evidence type="ECO:0000313" key="3">
    <source>
        <dbReference type="Proteomes" id="UP000225889"/>
    </source>
</evidence>
<comment type="caution">
    <text evidence="2">The sequence shown here is derived from an EMBL/GenBank/DDBJ whole genome shotgun (WGS) entry which is preliminary data.</text>
</comment>
<feature type="transmembrane region" description="Helical" evidence="1">
    <location>
        <begin position="232"/>
        <end position="251"/>
    </location>
</feature>
<protein>
    <submittedName>
        <fullName evidence="2">YhfC family intramembrane metalloprotease</fullName>
    </submittedName>
</protein>
<reference evidence="2 3" key="2">
    <citation type="submission" date="2017-10" db="EMBL/GenBank/DDBJ databases">
        <authorList>
            <person name="Banno H."/>
            <person name="Chua N.-H."/>
        </authorList>
    </citation>
    <scope>NUCLEOTIDE SEQUENCE [LARGE SCALE GENOMIC DNA]</scope>
    <source>
        <strain evidence="2 3">JK626</strain>
    </source>
</reference>
<dbReference type="Proteomes" id="UP000225889">
    <property type="component" value="Unassembled WGS sequence"/>
</dbReference>
<dbReference type="RefSeq" id="WP_099392199.1">
    <property type="nucleotide sequence ID" value="NZ_PDYF01000017.1"/>
</dbReference>
<dbReference type="Pfam" id="PF10086">
    <property type="entry name" value="YhfC"/>
    <property type="match status" value="1"/>
</dbReference>
<name>A0A2G3DUC7_9FIRM</name>
<feature type="transmembrane region" description="Helical" evidence="1">
    <location>
        <begin position="70"/>
        <end position="90"/>
    </location>
</feature>
<reference evidence="2 3" key="1">
    <citation type="submission" date="2017-10" db="EMBL/GenBank/DDBJ databases">
        <title>Resolving the taxonomy of Roseburia spp., Eubacterium rectale and Agathobacter spp. through phylogenomic analysis.</title>
        <authorList>
            <person name="Sheridan P.O."/>
            <person name="Walker A.W."/>
            <person name="Duncan S.H."/>
            <person name="Scott K.P."/>
            <person name="Toole P.W.O."/>
            <person name="Luis P."/>
            <person name="Flint H.J."/>
        </authorList>
    </citation>
    <scope>NUCLEOTIDE SEQUENCE [LARGE SCALE GENOMIC DNA]</scope>
    <source>
        <strain evidence="2 3">JK626</strain>
    </source>
</reference>
<feature type="transmembrane region" description="Helical" evidence="1">
    <location>
        <begin position="111"/>
        <end position="132"/>
    </location>
</feature>